<protein>
    <submittedName>
        <fullName evidence="7">Cell division cycle 20B</fullName>
    </submittedName>
</protein>
<dbReference type="PROSITE" id="PS50294">
    <property type="entry name" value="WD_REPEATS_REGION"/>
    <property type="match status" value="3"/>
</dbReference>
<dbReference type="InterPro" id="IPR015943">
    <property type="entry name" value="WD40/YVTN_repeat-like_dom_sf"/>
</dbReference>
<proteinExistence type="inferred from homology"/>
<dbReference type="PANTHER" id="PTHR19918:SF4">
    <property type="entry name" value="CELL DIVISION CYCLE PROTEIN 20 HOMOLOG B"/>
    <property type="match status" value="1"/>
</dbReference>
<reference evidence="7" key="2">
    <citation type="submission" date="2025-08" db="UniProtKB">
        <authorList>
            <consortium name="Ensembl"/>
        </authorList>
    </citation>
    <scope>IDENTIFICATION</scope>
</reference>
<feature type="repeat" description="WD" evidence="4">
    <location>
        <begin position="337"/>
        <end position="368"/>
    </location>
</feature>
<dbReference type="PROSITE" id="PS50082">
    <property type="entry name" value="WD_REPEATS_2"/>
    <property type="match status" value="3"/>
</dbReference>
<keyword evidence="2 4" id="KW-0853">WD repeat</keyword>
<dbReference type="InterPro" id="IPR056150">
    <property type="entry name" value="WD40_CDC20-Fz"/>
</dbReference>
<evidence type="ECO:0000256" key="4">
    <source>
        <dbReference type="PROSITE-ProRule" id="PRU00221"/>
    </source>
</evidence>
<dbReference type="STRING" id="7918.ENSLOCP00000002982"/>
<dbReference type="GeneID" id="102684701"/>
<dbReference type="Pfam" id="PF24807">
    <property type="entry name" value="WD40_CDC20-Fz"/>
    <property type="match status" value="1"/>
</dbReference>
<dbReference type="InterPro" id="IPR001680">
    <property type="entry name" value="WD40_rpt"/>
</dbReference>
<dbReference type="GO" id="GO:1990757">
    <property type="term" value="F:ubiquitin ligase activator activity"/>
    <property type="evidence" value="ECO:0000318"/>
    <property type="project" value="GO_Central"/>
</dbReference>
<dbReference type="InterPro" id="IPR019775">
    <property type="entry name" value="WD40_repeat_CS"/>
</dbReference>
<dbReference type="AlphaFoldDB" id="W5M3M4"/>
<dbReference type="PANTHER" id="PTHR19918">
    <property type="entry name" value="CELL DIVISION CYCLE 20 CDC20 FIZZY -RELATED"/>
    <property type="match status" value="1"/>
</dbReference>
<dbReference type="GO" id="GO:1905786">
    <property type="term" value="P:positive regulation of anaphase-promoting complex-dependent catabolic process"/>
    <property type="evidence" value="ECO:0000318"/>
    <property type="project" value="GO_Central"/>
</dbReference>
<dbReference type="EMBL" id="AHAT01012646">
    <property type="status" value="NOT_ANNOTATED_CDS"/>
    <property type="molecule type" value="Genomic_DNA"/>
</dbReference>
<evidence type="ECO:0000256" key="3">
    <source>
        <dbReference type="ARBA" id="ARBA00022737"/>
    </source>
</evidence>
<organism evidence="7 8">
    <name type="scientific">Lepisosteus oculatus</name>
    <name type="common">Spotted gar</name>
    <dbReference type="NCBI Taxonomy" id="7918"/>
    <lineage>
        <taxon>Eukaryota</taxon>
        <taxon>Metazoa</taxon>
        <taxon>Chordata</taxon>
        <taxon>Craniata</taxon>
        <taxon>Vertebrata</taxon>
        <taxon>Euteleostomi</taxon>
        <taxon>Actinopterygii</taxon>
        <taxon>Neopterygii</taxon>
        <taxon>Holostei</taxon>
        <taxon>Semionotiformes</taxon>
        <taxon>Lepisosteidae</taxon>
        <taxon>Lepisosteus</taxon>
    </lineage>
</organism>
<comment type="similarity">
    <text evidence="1">Belongs to the WD repeat CDC20/Fizzy family.</text>
</comment>
<evidence type="ECO:0000256" key="1">
    <source>
        <dbReference type="ARBA" id="ARBA00006445"/>
    </source>
</evidence>
<evidence type="ECO:0000313" key="7">
    <source>
        <dbReference type="Ensembl" id="ENSLOCP00000002982.1"/>
    </source>
</evidence>
<keyword evidence="8" id="KW-1185">Reference proteome</keyword>
<reference evidence="8" key="1">
    <citation type="submission" date="2011-12" db="EMBL/GenBank/DDBJ databases">
        <title>The Draft Genome of Lepisosteus oculatus.</title>
        <authorList>
            <consortium name="The Broad Institute Genome Assembly &amp; Analysis Group"/>
            <consortium name="Computational R&amp;D Group"/>
            <consortium name="and Sequencing Platform"/>
            <person name="Di Palma F."/>
            <person name="Alfoldi J."/>
            <person name="Johnson J."/>
            <person name="Berlin A."/>
            <person name="Gnerre S."/>
            <person name="Jaffe D."/>
            <person name="MacCallum I."/>
            <person name="Young S."/>
            <person name="Walker B.J."/>
            <person name="Lander E.S."/>
            <person name="Lindblad-Toh K."/>
        </authorList>
    </citation>
    <scope>NUCLEOTIDE SEQUENCE [LARGE SCALE GENOMIC DNA]</scope>
</reference>
<feature type="domain" description="CDC20/Fizzy WD40" evidence="6">
    <location>
        <begin position="209"/>
        <end position="502"/>
    </location>
</feature>
<dbReference type="Proteomes" id="UP000018468">
    <property type="component" value="Linkage group LG2"/>
</dbReference>
<dbReference type="Gene3D" id="2.130.10.10">
    <property type="entry name" value="YVTN repeat-like/Quinoprotein amine dehydrogenase"/>
    <property type="match status" value="1"/>
</dbReference>
<feature type="compositionally biased region" description="Polar residues" evidence="5">
    <location>
        <begin position="120"/>
        <end position="129"/>
    </location>
</feature>
<dbReference type="eggNOG" id="KOG0305">
    <property type="taxonomic scope" value="Eukaryota"/>
</dbReference>
<dbReference type="GO" id="GO:0005680">
    <property type="term" value="C:anaphase-promoting complex"/>
    <property type="evidence" value="ECO:0000318"/>
    <property type="project" value="GO_Central"/>
</dbReference>
<sequence length="510" mass="56554">MEWKLERISRFKIKTDDTIVWETIMKTFAKDFIRTKRHYPLKIGKTTGGTKTSYTRFKSRIVKKLRRGYPIASSPVTTGWQHSYTVDDDTVCQRLSLDLSPEGSSKSQLTLVDSEPTIIRQESTPQIEDNNVRESDNSLGKDPSKTTSTPLKKQDYLLNSCPEKKTDLEKTTRMCVNFIKGSSNSLGPFSIKTSPYRSSCALLELDLQLNISGLRNDYYLNLLDWNSANLIALALDSTTYIWNAETHMLEGSIHLKPGTSYISSVSWVEDGNFLAIGTSDGAVQIWDVERKKRLRNMTGHLSVVGALSWNNHILSSGSLLGLICHHDVRIAHHHVGTLRHRKGICSLKWSPGGAHLASGSTDGILSIWPNDPGVTVTQQPVQSMSHPTAVKAMAWCPWKTGVVAVGGGMKDGVLRIWETHTGNCIKSSPTDSQVCSLLWVPQTKEIVIGHGLPQNQISIWDFPSITKKAEMHAHNGRVLNLALSPCGSKIFSSGSDGMACIWRNRGSQEK</sequence>
<dbReference type="GO" id="GO:0010997">
    <property type="term" value="F:anaphase-promoting complex binding"/>
    <property type="evidence" value="ECO:0000318"/>
    <property type="project" value="GO_Central"/>
</dbReference>
<feature type="compositionally biased region" description="Polar residues" evidence="5">
    <location>
        <begin position="102"/>
        <end position="111"/>
    </location>
</feature>
<feature type="repeat" description="WD" evidence="4">
    <location>
        <begin position="471"/>
        <end position="510"/>
    </location>
</feature>
<dbReference type="InterPro" id="IPR033010">
    <property type="entry name" value="Cdc20/Fizzy"/>
</dbReference>
<dbReference type="InParanoid" id="W5M3M4"/>
<name>W5M3M4_LEPOC</name>
<dbReference type="PROSITE" id="PS00678">
    <property type="entry name" value="WD_REPEATS_1"/>
    <property type="match status" value="1"/>
</dbReference>
<reference evidence="7" key="3">
    <citation type="submission" date="2025-09" db="UniProtKB">
        <authorList>
            <consortium name="Ensembl"/>
        </authorList>
    </citation>
    <scope>IDENTIFICATION</scope>
</reference>
<evidence type="ECO:0000259" key="6">
    <source>
        <dbReference type="Pfam" id="PF24807"/>
    </source>
</evidence>
<dbReference type="GeneTree" id="ENSGT00950000183104"/>
<accession>W5M3M4</accession>
<dbReference type="SMART" id="SM00320">
    <property type="entry name" value="WD40"/>
    <property type="match status" value="6"/>
</dbReference>
<keyword evidence="3" id="KW-0677">Repeat</keyword>
<dbReference type="Ensembl" id="ENSLOCT00000002988.1">
    <property type="protein sequence ID" value="ENSLOCP00000002982.1"/>
    <property type="gene ID" value="ENSLOCG00000002543.1"/>
</dbReference>
<evidence type="ECO:0000256" key="2">
    <source>
        <dbReference type="ARBA" id="ARBA00022574"/>
    </source>
</evidence>
<dbReference type="OrthoDB" id="10263272at2759"/>
<evidence type="ECO:0000313" key="8">
    <source>
        <dbReference type="Proteomes" id="UP000018468"/>
    </source>
</evidence>
<evidence type="ECO:0000256" key="5">
    <source>
        <dbReference type="SAM" id="MobiDB-lite"/>
    </source>
</evidence>
<feature type="repeat" description="WD" evidence="4">
    <location>
        <begin position="255"/>
        <end position="296"/>
    </location>
</feature>
<feature type="region of interest" description="Disordered" evidence="5">
    <location>
        <begin position="99"/>
        <end position="153"/>
    </location>
</feature>
<dbReference type="Bgee" id="ENSLOCG00000002543">
    <property type="expression patterns" value="Expressed in ovary and 2 other cell types or tissues"/>
</dbReference>
<dbReference type="SUPFAM" id="SSF50978">
    <property type="entry name" value="WD40 repeat-like"/>
    <property type="match status" value="1"/>
</dbReference>
<dbReference type="InterPro" id="IPR036322">
    <property type="entry name" value="WD40_repeat_dom_sf"/>
</dbReference>
<dbReference type="HOGENOM" id="CLU_014831_6_2_1"/>
<dbReference type="GO" id="GO:0031145">
    <property type="term" value="P:anaphase-promoting complex-dependent catabolic process"/>
    <property type="evidence" value="ECO:0000318"/>
    <property type="project" value="GO_Central"/>
</dbReference>